<evidence type="ECO:0000313" key="1">
    <source>
        <dbReference type="EMBL" id="BES99258.1"/>
    </source>
</evidence>
<dbReference type="Proteomes" id="UP001307889">
    <property type="component" value="Chromosome 10"/>
</dbReference>
<sequence>MSHLIVKCKKCRTPVAETNATKLLTGHEDILNGENIHRPLETDCSETINSLYLMEQTLPDWMVNQIDQAQWIKGKLNCSKCQARLGSFDFVSGRKCTCGQSVLPPVHLIKNKVDFTIVEEYDSVT</sequence>
<dbReference type="PANTHER" id="PTHR46717:SF1">
    <property type="entry name" value="E3 UBIQUITIN-PROTEIN LIGASE RNF180"/>
    <property type="match status" value="1"/>
</dbReference>
<gene>
    <name evidence="1" type="ORF">NTJ_12075</name>
</gene>
<accession>A0ABN7B4U7</accession>
<proteinExistence type="predicted"/>
<protein>
    <recommendedName>
        <fullName evidence="3">E3 ubiquitin-protein ligase E3D</fullName>
    </recommendedName>
</protein>
<organism evidence="1 2">
    <name type="scientific">Nesidiocoris tenuis</name>
    <dbReference type="NCBI Taxonomy" id="355587"/>
    <lineage>
        <taxon>Eukaryota</taxon>
        <taxon>Metazoa</taxon>
        <taxon>Ecdysozoa</taxon>
        <taxon>Arthropoda</taxon>
        <taxon>Hexapoda</taxon>
        <taxon>Insecta</taxon>
        <taxon>Pterygota</taxon>
        <taxon>Neoptera</taxon>
        <taxon>Paraneoptera</taxon>
        <taxon>Hemiptera</taxon>
        <taxon>Heteroptera</taxon>
        <taxon>Panheteroptera</taxon>
        <taxon>Cimicomorpha</taxon>
        <taxon>Miridae</taxon>
        <taxon>Dicyphina</taxon>
        <taxon>Nesidiocoris</taxon>
    </lineage>
</organism>
<evidence type="ECO:0000313" key="2">
    <source>
        <dbReference type="Proteomes" id="UP001307889"/>
    </source>
</evidence>
<dbReference type="PANTHER" id="PTHR46717">
    <property type="entry name" value="E3 UBIQUITIN-PROTEIN LIGASE RNF180"/>
    <property type="match status" value="1"/>
</dbReference>
<dbReference type="InterPro" id="IPR033263">
    <property type="entry name" value="RNF180"/>
</dbReference>
<keyword evidence="2" id="KW-1185">Reference proteome</keyword>
<name>A0ABN7B4U7_9HEMI</name>
<evidence type="ECO:0008006" key="3">
    <source>
        <dbReference type="Google" id="ProtNLM"/>
    </source>
</evidence>
<dbReference type="EMBL" id="AP028918">
    <property type="protein sequence ID" value="BES99258.1"/>
    <property type="molecule type" value="Genomic_DNA"/>
</dbReference>
<reference evidence="1 2" key="1">
    <citation type="submission" date="2023-09" db="EMBL/GenBank/DDBJ databases">
        <title>Nesidiocoris tenuis whole genome shotgun sequence.</title>
        <authorList>
            <person name="Shibata T."/>
            <person name="Shimoda M."/>
            <person name="Kobayashi T."/>
            <person name="Uehara T."/>
        </authorList>
    </citation>
    <scope>NUCLEOTIDE SEQUENCE [LARGE SCALE GENOMIC DNA]</scope>
    <source>
        <strain evidence="1 2">Japan</strain>
    </source>
</reference>